<keyword evidence="1" id="KW-0472">Membrane</keyword>
<feature type="transmembrane region" description="Helical" evidence="1">
    <location>
        <begin position="37"/>
        <end position="56"/>
    </location>
</feature>
<dbReference type="AlphaFoldDB" id="W8GFS7"/>
<keyword evidence="1" id="KW-1133">Transmembrane helix</keyword>
<protein>
    <submittedName>
        <fullName evidence="2">Uncharacterized protein</fullName>
    </submittedName>
</protein>
<evidence type="ECO:0000256" key="1">
    <source>
        <dbReference type="SAM" id="Phobius"/>
    </source>
</evidence>
<evidence type="ECO:0000313" key="3">
    <source>
        <dbReference type="Proteomes" id="UP000019450"/>
    </source>
</evidence>
<dbReference type="RefSeq" id="WP_025208926.1">
    <property type="nucleotide sequence ID" value="NZ_CP006932.1"/>
</dbReference>
<proteinExistence type="predicted"/>
<dbReference type="KEGG" id="hcr:X271_00539"/>
<feature type="transmembrane region" description="Helical" evidence="1">
    <location>
        <begin position="6"/>
        <end position="25"/>
    </location>
</feature>
<keyword evidence="1" id="KW-0812">Transmembrane</keyword>
<accession>W8GFS7</accession>
<reference evidence="2 3" key="1">
    <citation type="journal article" date="2014" name="Genome Biol. Evol.">
        <title>Phylogenomics of "Candidatus Hepatoplasma crinochetorum," a Lineage of Mollicutes Associated with Noninsect Arthropods.</title>
        <authorList>
            <person name="Leclercq S."/>
            <person name="Dittmer J."/>
            <person name="Bouchon D."/>
            <person name="Cordaux R."/>
        </authorList>
    </citation>
    <scope>NUCLEOTIDE SEQUENCE [LARGE SCALE GENOMIC DNA]</scope>
    <source>
        <strain evidence="2 3">Av</strain>
    </source>
</reference>
<dbReference type="HOGENOM" id="CLU_2750234_0_0_14"/>
<dbReference type="EMBL" id="CP006932">
    <property type="protein sequence ID" value="AHK22639.1"/>
    <property type="molecule type" value="Genomic_DNA"/>
</dbReference>
<keyword evidence="3" id="KW-1185">Reference proteome</keyword>
<organism evidence="2 3">
    <name type="scientific">Candidatus Hepatoplasma crinochetorum Av</name>
    <dbReference type="NCBI Taxonomy" id="1427984"/>
    <lineage>
        <taxon>Bacteria</taxon>
        <taxon>Bacillati</taxon>
        <taxon>Mycoplasmatota</taxon>
        <taxon>Mollicutes</taxon>
        <taxon>Candidatus Hepatoplasmataceae</taxon>
        <taxon>Candidatus Hepatoplasma</taxon>
    </lineage>
</organism>
<dbReference type="Proteomes" id="UP000019450">
    <property type="component" value="Chromosome"/>
</dbReference>
<name>W8GFS7_9MOLU</name>
<sequence length="70" mass="8472">MDIFWNIFYQILMFIFACWIIWFFFESKNIFLKAGGVIILLILLVLFIISILNTYFNFDIFNLSLNANYK</sequence>
<evidence type="ECO:0000313" key="2">
    <source>
        <dbReference type="EMBL" id="AHK22639.1"/>
    </source>
</evidence>
<dbReference type="STRING" id="1427984.X271_00539"/>
<gene>
    <name evidence="2" type="ORF">X271_00539</name>
</gene>